<sequence>MNDLLLGLALGVGLILFINLGLVRFARMSAKQAAAGVALATVGLYVPYSIVRWPGGDVFAIHLAIYLLASLACGMLLNARAGGKSLHWGPAIISGFFVVIAVLGAVFVSVAERGLTPWLGRWLLPETSAKREVTSVFPGVISHNFQKKEALYNEYLQQVERQRERGWQVQKGWLHEPVVNEAVVFRVAVQTREGEPVSGATVAGQFLRPSSSQQDIAFALVESTPGVYEKELKLPLAGNWNLVLRIQKGEDVHEVRALTRVLDR</sequence>
<keyword evidence="1" id="KW-0812">Transmembrane</keyword>
<reference evidence="2 3" key="1">
    <citation type="journal article" date="2014" name="ISME J.">
        <title>Candidatus Competibacter-lineage genomes retrieved from metagenomes reveal functional metabolic diversity.</title>
        <authorList>
            <person name="McIlroy S.J."/>
            <person name="Albertsen M."/>
            <person name="Andresen E.K."/>
            <person name="Saunders A.M."/>
            <person name="Kristiansen R."/>
            <person name="Stokholm-Bjerregaard M."/>
            <person name="Nielsen K.L."/>
            <person name="Nielsen P.H."/>
        </authorList>
    </citation>
    <scope>NUCLEOTIDE SEQUENCE [LARGE SCALE GENOMIC DNA]</scope>
    <source>
        <strain evidence="2 3">Run_B_J11</strain>
    </source>
</reference>
<feature type="transmembrane region" description="Helical" evidence="1">
    <location>
        <begin position="6"/>
        <end position="26"/>
    </location>
</feature>
<comment type="caution">
    <text evidence="2">The sequence shown here is derived from an EMBL/GenBank/DDBJ whole genome shotgun (WGS) entry which is preliminary data.</text>
</comment>
<evidence type="ECO:0000313" key="2">
    <source>
        <dbReference type="EMBL" id="CDH44958.1"/>
    </source>
</evidence>
<dbReference type="Pfam" id="PF05751">
    <property type="entry name" value="FixH"/>
    <property type="match status" value="1"/>
</dbReference>
<proteinExistence type="predicted"/>
<dbReference type="EMBL" id="CBTK010000113">
    <property type="protein sequence ID" value="CDH44958.1"/>
    <property type="molecule type" value="Genomic_DNA"/>
</dbReference>
<dbReference type="InterPro" id="IPR008620">
    <property type="entry name" value="FixH"/>
</dbReference>
<keyword evidence="1" id="KW-0472">Membrane</keyword>
<gene>
    <name evidence="2" type="ORF">BN874_200028</name>
</gene>
<feature type="transmembrane region" description="Helical" evidence="1">
    <location>
        <begin position="59"/>
        <end position="79"/>
    </location>
</feature>
<protein>
    <submittedName>
        <fullName evidence="2">FixH family protein</fullName>
    </submittedName>
</protein>
<dbReference type="OrthoDB" id="8559928at2"/>
<evidence type="ECO:0000256" key="1">
    <source>
        <dbReference type="SAM" id="Phobius"/>
    </source>
</evidence>
<name>A0A7U7GB89_9GAMM</name>
<dbReference type="AlphaFoldDB" id="A0A7U7GB89"/>
<feature type="transmembrane region" description="Helical" evidence="1">
    <location>
        <begin position="91"/>
        <end position="111"/>
    </location>
</feature>
<evidence type="ECO:0000313" key="3">
    <source>
        <dbReference type="Proteomes" id="UP000019184"/>
    </source>
</evidence>
<dbReference type="Proteomes" id="UP000019184">
    <property type="component" value="Unassembled WGS sequence"/>
</dbReference>
<feature type="transmembrane region" description="Helical" evidence="1">
    <location>
        <begin position="33"/>
        <end position="53"/>
    </location>
</feature>
<keyword evidence="1" id="KW-1133">Transmembrane helix</keyword>
<keyword evidence="3" id="KW-1185">Reference proteome</keyword>
<accession>A0A7U7GB89</accession>
<organism evidence="2 3">
    <name type="scientific">Candidatus Contendobacter odensis Run_B_J11</name>
    <dbReference type="NCBI Taxonomy" id="1400861"/>
    <lineage>
        <taxon>Bacteria</taxon>
        <taxon>Pseudomonadati</taxon>
        <taxon>Pseudomonadota</taxon>
        <taxon>Gammaproteobacteria</taxon>
        <taxon>Candidatus Competibacteraceae</taxon>
        <taxon>Candidatus Contendibacter</taxon>
    </lineage>
</organism>
<dbReference type="RefSeq" id="WP_034432150.1">
    <property type="nucleotide sequence ID" value="NZ_CBTK010000113.1"/>
</dbReference>